<accession>A0A9J6RB80</accession>
<name>A0A9J6RB80_9BACI</name>
<gene>
    <name evidence="2" type="ORF">OWO01_06200</name>
</gene>
<proteinExistence type="predicted"/>
<evidence type="ECO:0000256" key="1">
    <source>
        <dbReference type="SAM" id="MobiDB-lite"/>
    </source>
</evidence>
<comment type="caution">
    <text evidence="2">The sequence shown here is derived from an EMBL/GenBank/DDBJ whole genome shotgun (WGS) entry which is preliminary data.</text>
</comment>
<protein>
    <submittedName>
        <fullName evidence="2">YfhD family protein</fullName>
    </submittedName>
</protein>
<organism evidence="2 3">
    <name type="scientific">Natronobacillus azotifigens</name>
    <dbReference type="NCBI Taxonomy" id="472978"/>
    <lineage>
        <taxon>Bacteria</taxon>
        <taxon>Bacillati</taxon>
        <taxon>Bacillota</taxon>
        <taxon>Bacilli</taxon>
        <taxon>Bacillales</taxon>
        <taxon>Bacillaceae</taxon>
        <taxon>Natronobacillus</taxon>
    </lineage>
</organism>
<dbReference type="Pfam" id="PF14151">
    <property type="entry name" value="YfhD"/>
    <property type="match status" value="1"/>
</dbReference>
<sequence length="53" mass="6134">MDRKAQNRNVNIANNRVSDGRDVEFSEELADHEDIEAQARAKAADRRAHQREE</sequence>
<dbReference type="EMBL" id="JAPRAT010000009">
    <property type="protein sequence ID" value="MCZ0702797.1"/>
    <property type="molecule type" value="Genomic_DNA"/>
</dbReference>
<feature type="compositionally biased region" description="Basic and acidic residues" evidence="1">
    <location>
        <begin position="35"/>
        <end position="53"/>
    </location>
</feature>
<dbReference type="RefSeq" id="WP_268779569.1">
    <property type="nucleotide sequence ID" value="NZ_JAPRAT010000009.1"/>
</dbReference>
<keyword evidence="3" id="KW-1185">Reference proteome</keyword>
<dbReference type="AlphaFoldDB" id="A0A9J6RB80"/>
<evidence type="ECO:0000313" key="3">
    <source>
        <dbReference type="Proteomes" id="UP001084197"/>
    </source>
</evidence>
<evidence type="ECO:0000313" key="2">
    <source>
        <dbReference type="EMBL" id="MCZ0702797.1"/>
    </source>
</evidence>
<dbReference type="InterPro" id="IPR025435">
    <property type="entry name" value="YfhD-like"/>
</dbReference>
<reference evidence="2" key="1">
    <citation type="submission" date="2022-11" db="EMBL/GenBank/DDBJ databases">
        <title>WGS of Natronobacillus azotifigens 24KS-1, an anaerobic diazotrophic haloalkaliphile from soda-rich habitats.</title>
        <authorList>
            <person name="Sorokin D.Y."/>
            <person name="Merkel A.Y."/>
        </authorList>
    </citation>
    <scope>NUCLEOTIDE SEQUENCE</scope>
    <source>
        <strain evidence="2">24KS-1</strain>
    </source>
</reference>
<dbReference type="Proteomes" id="UP001084197">
    <property type="component" value="Unassembled WGS sequence"/>
</dbReference>
<feature type="region of interest" description="Disordered" evidence="1">
    <location>
        <begin position="30"/>
        <end position="53"/>
    </location>
</feature>